<evidence type="ECO:0000313" key="4">
    <source>
        <dbReference type="Proteomes" id="UP001055149"/>
    </source>
</evidence>
<dbReference type="Proteomes" id="UP001055149">
    <property type="component" value="Unassembled WGS sequence"/>
</dbReference>
<dbReference type="InterPro" id="IPR051332">
    <property type="entry name" value="Fosfomycin_Res_Enzymes"/>
</dbReference>
<name>A0ABQ5JIU4_9LACO</name>
<organism evidence="3 4">
    <name type="scientific">Ligilactobacillus pabuli</name>
    <dbReference type="NCBI Taxonomy" id="2886039"/>
    <lineage>
        <taxon>Bacteria</taxon>
        <taxon>Bacillati</taxon>
        <taxon>Bacillota</taxon>
        <taxon>Bacilli</taxon>
        <taxon>Lactobacillales</taxon>
        <taxon>Lactobacillaceae</taxon>
        <taxon>Ligilactobacillus</taxon>
    </lineage>
</organism>
<keyword evidence="1" id="KW-0479">Metal-binding</keyword>
<sequence length="126" mass="14260">MLFNQVDHLAIICHDEQAALHFYVDQLGFTVKTRDARPEKGDILFHLASSALIIELFIKPTAPQRVSNPEALGLRHLSFKVANVKQAVADLAARGIECEPIRRDTFTNERMTFFHDPDGLPLEIHE</sequence>
<dbReference type="PANTHER" id="PTHR36113">
    <property type="entry name" value="LYASE, PUTATIVE-RELATED-RELATED"/>
    <property type="match status" value="1"/>
</dbReference>
<proteinExistence type="predicted"/>
<feature type="domain" description="VOC" evidence="2">
    <location>
        <begin position="5"/>
        <end position="126"/>
    </location>
</feature>
<gene>
    <name evidence="3" type="primary">gloA</name>
    <name evidence="3" type="ORF">LPAF129_13490</name>
</gene>
<dbReference type="SUPFAM" id="SSF54593">
    <property type="entry name" value="Glyoxalase/Bleomycin resistance protein/Dihydroxybiphenyl dioxygenase"/>
    <property type="match status" value="1"/>
</dbReference>
<reference evidence="3" key="1">
    <citation type="journal article" date="2022" name="Int. J. Syst. Evol. Microbiol.">
        <title>A novel species of lactic acid bacteria, Ligilactobacillus pabuli sp. nov., isolated from alfalfa silage.</title>
        <authorList>
            <person name="Tohno M."/>
            <person name="Tanizawa Y."/>
            <person name="Sawada H."/>
            <person name="Sakamoto M."/>
            <person name="Ohkuma M."/>
            <person name="Kobayashi H."/>
        </authorList>
    </citation>
    <scope>NUCLEOTIDE SEQUENCE</scope>
    <source>
        <strain evidence="3">AF129</strain>
    </source>
</reference>
<dbReference type="Gene3D" id="3.10.180.10">
    <property type="entry name" value="2,3-Dihydroxybiphenyl 1,2-Dioxygenase, domain 1"/>
    <property type="match status" value="1"/>
</dbReference>
<dbReference type="InterPro" id="IPR037478">
    <property type="entry name" value="YwkD-like_dom"/>
</dbReference>
<dbReference type="InterPro" id="IPR029068">
    <property type="entry name" value="Glyas_Bleomycin-R_OHBP_Dase"/>
</dbReference>
<dbReference type="PROSITE" id="PS51819">
    <property type="entry name" value="VOC"/>
    <property type="match status" value="1"/>
</dbReference>
<accession>A0ABQ5JIU4</accession>
<dbReference type="InterPro" id="IPR037523">
    <property type="entry name" value="VOC_core"/>
</dbReference>
<keyword evidence="4" id="KW-1185">Reference proteome</keyword>
<dbReference type="EMBL" id="BQXH01000011">
    <property type="protein sequence ID" value="GKS81663.1"/>
    <property type="molecule type" value="Genomic_DNA"/>
</dbReference>
<dbReference type="PANTHER" id="PTHR36113:SF6">
    <property type="entry name" value="FOSFOMYCIN RESISTANCE PROTEIN FOSX"/>
    <property type="match status" value="1"/>
</dbReference>
<dbReference type="InterPro" id="IPR004360">
    <property type="entry name" value="Glyas_Fos-R_dOase_dom"/>
</dbReference>
<dbReference type="RefSeq" id="WP_244055409.1">
    <property type="nucleotide sequence ID" value="NZ_BQXH01000011.1"/>
</dbReference>
<comment type="caution">
    <text evidence="3">The sequence shown here is derived from an EMBL/GenBank/DDBJ whole genome shotgun (WGS) entry which is preliminary data.</text>
</comment>
<evidence type="ECO:0000256" key="1">
    <source>
        <dbReference type="ARBA" id="ARBA00022723"/>
    </source>
</evidence>
<evidence type="ECO:0000313" key="3">
    <source>
        <dbReference type="EMBL" id="GKS81663.1"/>
    </source>
</evidence>
<protein>
    <submittedName>
        <fullName evidence="3">VOC family protein</fullName>
    </submittedName>
</protein>
<evidence type="ECO:0000259" key="2">
    <source>
        <dbReference type="PROSITE" id="PS51819"/>
    </source>
</evidence>
<dbReference type="Pfam" id="PF00903">
    <property type="entry name" value="Glyoxalase"/>
    <property type="match status" value="1"/>
</dbReference>
<dbReference type="CDD" id="cd08352">
    <property type="entry name" value="VOC_Bs_YwkD_like"/>
    <property type="match status" value="1"/>
</dbReference>